<feature type="compositionally biased region" description="Acidic residues" evidence="1">
    <location>
        <begin position="288"/>
        <end position="297"/>
    </location>
</feature>
<feature type="region of interest" description="Disordered" evidence="1">
    <location>
        <begin position="352"/>
        <end position="450"/>
    </location>
</feature>
<feature type="region of interest" description="Disordered" evidence="1">
    <location>
        <begin position="483"/>
        <end position="516"/>
    </location>
</feature>
<keyword evidence="3" id="KW-1185">Reference proteome</keyword>
<proteinExistence type="predicted"/>
<feature type="region of interest" description="Disordered" evidence="1">
    <location>
        <begin position="285"/>
        <end position="339"/>
    </location>
</feature>
<comment type="caution">
    <text evidence="2">The sequence shown here is derived from an EMBL/GenBank/DDBJ whole genome shotgun (WGS) entry which is preliminary data.</text>
</comment>
<evidence type="ECO:0000313" key="2">
    <source>
        <dbReference type="EMBL" id="KAK0436449.1"/>
    </source>
</evidence>
<feature type="compositionally biased region" description="Acidic residues" evidence="1">
    <location>
        <begin position="430"/>
        <end position="443"/>
    </location>
</feature>
<evidence type="ECO:0000256" key="1">
    <source>
        <dbReference type="SAM" id="MobiDB-lite"/>
    </source>
</evidence>
<feature type="region of interest" description="Disordered" evidence="1">
    <location>
        <begin position="200"/>
        <end position="224"/>
    </location>
</feature>
<dbReference type="AlphaFoldDB" id="A0AA39J7X0"/>
<organism evidence="2 3">
    <name type="scientific">Armillaria borealis</name>
    <dbReference type="NCBI Taxonomy" id="47425"/>
    <lineage>
        <taxon>Eukaryota</taxon>
        <taxon>Fungi</taxon>
        <taxon>Dikarya</taxon>
        <taxon>Basidiomycota</taxon>
        <taxon>Agaricomycotina</taxon>
        <taxon>Agaricomycetes</taxon>
        <taxon>Agaricomycetidae</taxon>
        <taxon>Agaricales</taxon>
        <taxon>Marasmiineae</taxon>
        <taxon>Physalacriaceae</taxon>
        <taxon>Armillaria</taxon>
    </lineage>
</organism>
<gene>
    <name evidence="2" type="ORF">EV421DRAFT_1908059</name>
</gene>
<sequence>MSASDTDTISLQDFAQLTDKTIISDYVAAHNIPNDVALPNGALGSYDLAAIAARLFPATSNPAPILLLTNHNWVPQADGEFKLERYSAAEEFPGPPDDEIVEDAVPTLDHYPPDGLPVDSSVDVVDAARKLEDGRLEVKAALEKLTASVSEATLLYTQANLALDEEREKTASLMALVSNICGQGFADAILMYVERLESDGGDEWNSDESSNQRKNNFTQKELQPSPWRAAVNKARFGDPKWPSNVKAASDALREDASAILMPPPKYVVRSVVTVAIIVNSFLPYRPADDEDEDEDDAFPPSGSTATSPRKRSRSPEDEDASTSPKRVKTGSDAESRVQALVESSFAAAMRGMEADLKRRRTEGHSREASSNSHGDEREKEPNTGTSDGLQQSSPSSQPSEQTPEDQQMSPPSEAPNPIAPPQQASGSFDPDPENSDSDSDSSSESDSPVISWNGFGAISNGISAAMAWYTNLPAAPLAEESISARRPIRSPTPPRPPTIYRPHQPRVRIQEPRRRRLSRHNAQIMHTSRKTGRRLVHFGLGTPDDPHIVEGDDFLDMESFYEKDPLSALTRFSEKKTVGYLSDKDARYEHIWDTDLRDAGVKEYCRRHLLLEPIP</sequence>
<feature type="compositionally biased region" description="Pro residues" evidence="1">
    <location>
        <begin position="490"/>
        <end position="499"/>
    </location>
</feature>
<dbReference type="Proteomes" id="UP001175226">
    <property type="component" value="Unassembled WGS sequence"/>
</dbReference>
<evidence type="ECO:0000313" key="3">
    <source>
        <dbReference type="Proteomes" id="UP001175226"/>
    </source>
</evidence>
<feature type="compositionally biased region" description="Polar residues" evidence="1">
    <location>
        <begin position="207"/>
        <end position="222"/>
    </location>
</feature>
<dbReference type="EMBL" id="JAUEPT010000055">
    <property type="protein sequence ID" value="KAK0436449.1"/>
    <property type="molecule type" value="Genomic_DNA"/>
</dbReference>
<name>A0AA39J7X0_9AGAR</name>
<accession>A0AA39J7X0</accession>
<reference evidence="2" key="1">
    <citation type="submission" date="2023-06" db="EMBL/GenBank/DDBJ databases">
        <authorList>
            <consortium name="Lawrence Berkeley National Laboratory"/>
            <person name="Ahrendt S."/>
            <person name="Sahu N."/>
            <person name="Indic B."/>
            <person name="Wong-Bajracharya J."/>
            <person name="Merenyi Z."/>
            <person name="Ke H.-M."/>
            <person name="Monk M."/>
            <person name="Kocsube S."/>
            <person name="Drula E."/>
            <person name="Lipzen A."/>
            <person name="Balint B."/>
            <person name="Henrissat B."/>
            <person name="Andreopoulos B."/>
            <person name="Martin F.M."/>
            <person name="Harder C.B."/>
            <person name="Rigling D."/>
            <person name="Ford K.L."/>
            <person name="Foster G.D."/>
            <person name="Pangilinan J."/>
            <person name="Papanicolaou A."/>
            <person name="Barry K."/>
            <person name="LaButti K."/>
            <person name="Viragh M."/>
            <person name="Koriabine M."/>
            <person name="Yan M."/>
            <person name="Riley R."/>
            <person name="Champramary S."/>
            <person name="Plett K.L."/>
            <person name="Tsai I.J."/>
            <person name="Slot J."/>
            <person name="Sipos G."/>
            <person name="Plett J."/>
            <person name="Nagy L.G."/>
            <person name="Grigoriev I.V."/>
        </authorList>
    </citation>
    <scope>NUCLEOTIDE SEQUENCE</scope>
    <source>
        <strain evidence="2">FPL87.14</strain>
    </source>
</reference>
<protein>
    <submittedName>
        <fullName evidence="2">Uncharacterized protein</fullName>
    </submittedName>
</protein>
<feature type="compositionally biased region" description="Basic and acidic residues" evidence="1">
    <location>
        <begin position="352"/>
        <end position="381"/>
    </location>
</feature>
<feature type="compositionally biased region" description="Low complexity" evidence="1">
    <location>
        <begin position="385"/>
        <end position="411"/>
    </location>
</feature>